<dbReference type="PANTHER" id="PTHR30250">
    <property type="entry name" value="PST FAMILY PREDICTED COLANIC ACID TRANSPORTER"/>
    <property type="match status" value="1"/>
</dbReference>
<name>A0ABS3FYN2_9CYAN</name>
<feature type="transmembrane region" description="Helical" evidence="7">
    <location>
        <begin position="124"/>
        <end position="147"/>
    </location>
</feature>
<feature type="transmembrane region" description="Helical" evidence="7">
    <location>
        <begin position="255"/>
        <end position="279"/>
    </location>
</feature>
<feature type="transmembrane region" description="Helical" evidence="7">
    <location>
        <begin position="300"/>
        <end position="324"/>
    </location>
</feature>
<keyword evidence="3" id="KW-1003">Cell membrane</keyword>
<comment type="subcellular location">
    <subcellularLocation>
        <location evidence="1">Cell membrane</location>
        <topology evidence="1">Multi-pass membrane protein</topology>
    </subcellularLocation>
</comment>
<evidence type="ECO:0000256" key="5">
    <source>
        <dbReference type="ARBA" id="ARBA00022989"/>
    </source>
</evidence>
<evidence type="ECO:0000256" key="6">
    <source>
        <dbReference type="ARBA" id="ARBA00023136"/>
    </source>
</evidence>
<dbReference type="InterPro" id="IPR050833">
    <property type="entry name" value="Poly_Biosynth_Transport"/>
</dbReference>
<feature type="transmembrane region" description="Helical" evidence="7">
    <location>
        <begin position="21"/>
        <end position="46"/>
    </location>
</feature>
<feature type="transmembrane region" description="Helical" evidence="7">
    <location>
        <begin position="52"/>
        <end position="73"/>
    </location>
</feature>
<feature type="transmembrane region" description="Helical" evidence="7">
    <location>
        <begin position="94"/>
        <end position="118"/>
    </location>
</feature>
<comment type="similarity">
    <text evidence="2">Belongs to the polysaccharide synthase family.</text>
</comment>
<feature type="transmembrane region" description="Helical" evidence="7">
    <location>
        <begin position="393"/>
        <end position="416"/>
    </location>
</feature>
<feature type="transmembrane region" description="Helical" evidence="7">
    <location>
        <begin position="168"/>
        <end position="186"/>
    </location>
</feature>
<evidence type="ECO:0000256" key="7">
    <source>
        <dbReference type="SAM" id="Phobius"/>
    </source>
</evidence>
<feature type="transmembrane region" description="Helical" evidence="7">
    <location>
        <begin position="330"/>
        <end position="349"/>
    </location>
</feature>
<dbReference type="Pfam" id="PF13440">
    <property type="entry name" value="Polysacc_synt_3"/>
    <property type="match status" value="1"/>
</dbReference>
<evidence type="ECO:0000256" key="1">
    <source>
        <dbReference type="ARBA" id="ARBA00004651"/>
    </source>
</evidence>
<evidence type="ECO:0000256" key="3">
    <source>
        <dbReference type="ARBA" id="ARBA00022475"/>
    </source>
</evidence>
<accession>A0ABS3FYN2</accession>
<dbReference type="CDD" id="cd13127">
    <property type="entry name" value="MATE_tuaB_like"/>
    <property type="match status" value="1"/>
</dbReference>
<organism evidence="8 9">
    <name type="scientific">Phormidium pseudopriestleyi FRX01</name>
    <dbReference type="NCBI Taxonomy" id="1759528"/>
    <lineage>
        <taxon>Bacteria</taxon>
        <taxon>Bacillati</taxon>
        <taxon>Cyanobacteriota</taxon>
        <taxon>Cyanophyceae</taxon>
        <taxon>Oscillatoriophycideae</taxon>
        <taxon>Oscillatoriales</taxon>
        <taxon>Oscillatoriaceae</taxon>
        <taxon>Phormidium</taxon>
    </lineage>
</organism>
<feature type="transmembrane region" description="Helical" evidence="7">
    <location>
        <begin position="369"/>
        <end position="387"/>
    </location>
</feature>
<keyword evidence="5 7" id="KW-1133">Transmembrane helix</keyword>
<gene>
    <name evidence="8" type="ORF">J0895_24815</name>
</gene>
<evidence type="ECO:0000256" key="2">
    <source>
        <dbReference type="ARBA" id="ARBA00007430"/>
    </source>
</evidence>
<proteinExistence type="inferred from homology"/>
<keyword evidence="6 7" id="KW-0472">Membrane</keyword>
<dbReference type="PANTHER" id="PTHR30250:SF10">
    <property type="entry name" value="LIPOPOLYSACCHARIDE BIOSYNTHESIS PROTEIN WZXC"/>
    <property type="match status" value="1"/>
</dbReference>
<evidence type="ECO:0000313" key="9">
    <source>
        <dbReference type="Proteomes" id="UP000664844"/>
    </source>
</evidence>
<protein>
    <submittedName>
        <fullName evidence="8">Lipopolysaccharide biosynthesis protein</fullName>
    </submittedName>
</protein>
<sequence length="420" mass="47417">MNFSTFQTKVKKKLNNKFVQNIGWLTGAEFAIRVVRLMTTVVLARFLTQYDYGLAAIVLTTYEFTFVFTDIGIGAKLIQAKPEELEDLCRNAYWLSWVLYGCLFLIQGLVAFPIAWFYSDTNLVLPIAVLGGVFLVTPLGVVQAILLRRENRLEIQALNKVAVQGTSNILSLVFAVLGLGIWAIVIPKLMVTPLWAYIYRRNHSWRPSGGFRSEKWKDIFGFGKNVLGVELLKTLRTNLDYLLVGRFLGITELGIYFFAFNAGLGISLSIIKSINAALLPHLCSLRQDWAKMKQQFYKSLKIIAALIIPLVLLQSTMAPFYVPIVFGEKWIEAIPVLMIICISAIPRPFGDAASQLMVAIGRPDIDFKWNIIFTTVFTISLFIGIQWQVIGLALTVLIVHMLALPAYTIWATRYAFNRNR</sequence>
<dbReference type="RefSeq" id="WP_207090658.1">
    <property type="nucleotide sequence ID" value="NZ_JAFLQW010000663.1"/>
</dbReference>
<keyword evidence="4 7" id="KW-0812">Transmembrane</keyword>
<dbReference type="EMBL" id="JAFLQW010000663">
    <property type="protein sequence ID" value="MBO0352245.1"/>
    <property type="molecule type" value="Genomic_DNA"/>
</dbReference>
<comment type="caution">
    <text evidence="8">The sequence shown here is derived from an EMBL/GenBank/DDBJ whole genome shotgun (WGS) entry which is preliminary data.</text>
</comment>
<dbReference type="Proteomes" id="UP000664844">
    <property type="component" value="Unassembled WGS sequence"/>
</dbReference>
<evidence type="ECO:0000313" key="8">
    <source>
        <dbReference type="EMBL" id="MBO0352245.1"/>
    </source>
</evidence>
<evidence type="ECO:0000256" key="4">
    <source>
        <dbReference type="ARBA" id="ARBA00022692"/>
    </source>
</evidence>
<keyword evidence="9" id="KW-1185">Reference proteome</keyword>
<reference evidence="8 9" key="1">
    <citation type="submission" date="2021-03" db="EMBL/GenBank/DDBJ databases">
        <title>Metabolic Capacity of the Antarctic Cyanobacterium Phormidium pseudopriestleyi that Sustains Oxygenic Photosynthesis in the Presence of Hydrogen Sulfide.</title>
        <authorList>
            <person name="Lumian J.E."/>
            <person name="Jungblut A.D."/>
            <person name="Dillon M.L."/>
            <person name="Hawes I."/>
            <person name="Doran P.T."/>
            <person name="Mackey T.J."/>
            <person name="Dick G.J."/>
            <person name="Grettenberger C.L."/>
            <person name="Sumner D.Y."/>
        </authorList>
    </citation>
    <scope>NUCLEOTIDE SEQUENCE [LARGE SCALE GENOMIC DNA]</scope>
    <source>
        <strain evidence="8 9">FRX01</strain>
    </source>
</reference>